<feature type="chain" id="PRO_5021993875" evidence="1">
    <location>
        <begin position="21"/>
        <end position="112"/>
    </location>
</feature>
<gene>
    <name evidence="2" type="ORF">TCAL_06286</name>
</gene>
<dbReference type="AlphaFoldDB" id="A0A553NFU1"/>
<name>A0A553NFU1_TIGCA</name>
<organism evidence="2 3">
    <name type="scientific">Tigriopus californicus</name>
    <name type="common">Marine copepod</name>
    <dbReference type="NCBI Taxonomy" id="6832"/>
    <lineage>
        <taxon>Eukaryota</taxon>
        <taxon>Metazoa</taxon>
        <taxon>Ecdysozoa</taxon>
        <taxon>Arthropoda</taxon>
        <taxon>Crustacea</taxon>
        <taxon>Multicrustacea</taxon>
        <taxon>Hexanauplia</taxon>
        <taxon>Copepoda</taxon>
        <taxon>Harpacticoida</taxon>
        <taxon>Harpacticidae</taxon>
        <taxon>Tigriopus</taxon>
    </lineage>
</organism>
<protein>
    <submittedName>
        <fullName evidence="2">Uncharacterized protein</fullName>
    </submittedName>
</protein>
<dbReference type="Proteomes" id="UP000318571">
    <property type="component" value="Chromosome 10"/>
</dbReference>
<keyword evidence="1" id="KW-0732">Signal</keyword>
<sequence>MKLSLVSIVILAAFPLLSEASNFGRRGYPCESDADCGRHLICHTDLDGSRICRRDFCQTEGQRCGGYHGRCCTYGEHQPLFCMKVKLSGPLVCQKKANDRIDTNLPPKHNVP</sequence>
<evidence type="ECO:0000313" key="3">
    <source>
        <dbReference type="Proteomes" id="UP000318571"/>
    </source>
</evidence>
<keyword evidence="3" id="KW-1185">Reference proteome</keyword>
<evidence type="ECO:0000256" key="1">
    <source>
        <dbReference type="SAM" id="SignalP"/>
    </source>
</evidence>
<evidence type="ECO:0000313" key="2">
    <source>
        <dbReference type="EMBL" id="TRY64307.1"/>
    </source>
</evidence>
<proteinExistence type="predicted"/>
<reference evidence="2 3" key="1">
    <citation type="journal article" date="2018" name="Nat. Ecol. Evol.">
        <title>Genomic signatures of mitonuclear coevolution across populations of Tigriopus californicus.</title>
        <authorList>
            <person name="Barreto F.S."/>
            <person name="Watson E.T."/>
            <person name="Lima T.G."/>
            <person name="Willett C.S."/>
            <person name="Edmands S."/>
            <person name="Li W."/>
            <person name="Burton R.S."/>
        </authorList>
    </citation>
    <scope>NUCLEOTIDE SEQUENCE [LARGE SCALE GENOMIC DNA]</scope>
    <source>
        <strain evidence="2 3">San Diego</strain>
    </source>
</reference>
<accession>A0A553NFU1</accession>
<comment type="caution">
    <text evidence="2">The sequence shown here is derived from an EMBL/GenBank/DDBJ whole genome shotgun (WGS) entry which is preliminary data.</text>
</comment>
<dbReference type="EMBL" id="VCGU01000458">
    <property type="protein sequence ID" value="TRY64307.1"/>
    <property type="molecule type" value="Genomic_DNA"/>
</dbReference>
<feature type="signal peptide" evidence="1">
    <location>
        <begin position="1"/>
        <end position="20"/>
    </location>
</feature>